<evidence type="ECO:0000313" key="3">
    <source>
        <dbReference type="Proteomes" id="UP000076154"/>
    </source>
</evidence>
<dbReference type="STRING" id="39966.A0A369KEK5"/>
<gene>
    <name evidence="2" type="ORF">Hypma_010445</name>
</gene>
<dbReference type="InParanoid" id="A0A369KEK5"/>
<dbReference type="Proteomes" id="UP000076154">
    <property type="component" value="Unassembled WGS sequence"/>
</dbReference>
<organism evidence="2 3">
    <name type="scientific">Hypsizygus marmoreus</name>
    <name type="common">White beech mushroom</name>
    <name type="synonym">Agaricus marmoreus</name>
    <dbReference type="NCBI Taxonomy" id="39966"/>
    <lineage>
        <taxon>Eukaryota</taxon>
        <taxon>Fungi</taxon>
        <taxon>Dikarya</taxon>
        <taxon>Basidiomycota</taxon>
        <taxon>Agaricomycotina</taxon>
        <taxon>Agaricomycetes</taxon>
        <taxon>Agaricomycetidae</taxon>
        <taxon>Agaricales</taxon>
        <taxon>Tricholomatineae</taxon>
        <taxon>Lyophyllaceae</taxon>
        <taxon>Hypsizygus</taxon>
    </lineage>
</organism>
<dbReference type="OrthoDB" id="3153758at2759"/>
<feature type="transmembrane region" description="Helical" evidence="1">
    <location>
        <begin position="22"/>
        <end position="45"/>
    </location>
</feature>
<evidence type="ECO:0000313" key="2">
    <source>
        <dbReference type="EMBL" id="RDB30213.1"/>
    </source>
</evidence>
<reference evidence="2" key="1">
    <citation type="submission" date="2018-04" db="EMBL/GenBank/DDBJ databases">
        <title>Whole genome sequencing of Hypsizygus marmoreus.</title>
        <authorList>
            <person name="Choi I.-G."/>
            <person name="Min B."/>
            <person name="Kim J.-G."/>
            <person name="Kim S."/>
            <person name="Oh Y.-L."/>
            <person name="Kong W.-S."/>
            <person name="Park H."/>
            <person name="Jeong J."/>
            <person name="Song E.-S."/>
        </authorList>
    </citation>
    <scope>NUCLEOTIDE SEQUENCE [LARGE SCALE GENOMIC DNA]</scope>
    <source>
        <strain evidence="2">51987-8</strain>
    </source>
</reference>
<evidence type="ECO:0000256" key="1">
    <source>
        <dbReference type="SAM" id="Phobius"/>
    </source>
</evidence>
<proteinExistence type="predicted"/>
<keyword evidence="1" id="KW-0472">Membrane</keyword>
<keyword evidence="1" id="KW-1133">Transmembrane helix</keyword>
<name>A0A369KEK5_HYPMA</name>
<protein>
    <submittedName>
        <fullName evidence="2">Uncharacterized protein</fullName>
    </submittedName>
</protein>
<keyword evidence="1" id="KW-0812">Transmembrane</keyword>
<comment type="caution">
    <text evidence="2">The sequence shown here is derived from an EMBL/GenBank/DDBJ whole genome shotgun (WGS) entry which is preliminary data.</text>
</comment>
<accession>A0A369KEK5</accession>
<keyword evidence="3" id="KW-1185">Reference proteome</keyword>
<dbReference type="AlphaFoldDB" id="A0A369KEK5"/>
<dbReference type="EMBL" id="LUEZ02000006">
    <property type="protein sequence ID" value="RDB30213.1"/>
    <property type="molecule type" value="Genomic_DNA"/>
</dbReference>
<sequence length="247" mass="28530">MPLLPTNTPTTTKSKRTFRAQYLVPLLFLIPILCAVMGAFMGAFIDRALTSDIADPRVRDRIRRDWEIEEKQQHRQMEAARSREKKERWERQTRHLYWDNVKGFRCEGYGLRIYTGYLANLSPSMDVIAACKAIPVTINGITYDSPLYCEDRGRFRGVYGSWLIKDDVICTTYWQSFENMGCTAPGSGYRRIEAPLTGLRFRDDSEKMCITTPVTIYGQHFDHPMACPEGFFGGRRGIWDVPDDNCR</sequence>